<dbReference type="GO" id="GO:0005681">
    <property type="term" value="C:spliceosomal complex"/>
    <property type="evidence" value="ECO:0007669"/>
    <property type="project" value="UniProtKB-KW"/>
</dbReference>
<dbReference type="InParanoid" id="F0XVG8"/>
<dbReference type="KEGG" id="aaf:AURANDRAFT_19081"/>
<evidence type="ECO:0000256" key="6">
    <source>
        <dbReference type="ARBA" id="ARBA00023242"/>
    </source>
</evidence>
<feature type="non-terminal residue" evidence="8">
    <location>
        <position position="161"/>
    </location>
</feature>
<keyword evidence="3 7" id="KW-0507">mRNA processing</keyword>
<dbReference type="OrthoDB" id="3881at2759"/>
<evidence type="ECO:0000256" key="4">
    <source>
        <dbReference type="ARBA" id="ARBA00022728"/>
    </source>
</evidence>
<evidence type="ECO:0000256" key="2">
    <source>
        <dbReference type="ARBA" id="ARBA00006164"/>
    </source>
</evidence>
<dbReference type="eggNOG" id="KOG2888">
    <property type="taxonomic scope" value="Eukaryota"/>
</dbReference>
<dbReference type="Proteomes" id="UP000002729">
    <property type="component" value="Unassembled WGS sequence"/>
</dbReference>
<evidence type="ECO:0000256" key="7">
    <source>
        <dbReference type="RuleBase" id="RU367025"/>
    </source>
</evidence>
<evidence type="ECO:0000313" key="8">
    <source>
        <dbReference type="EMBL" id="EGB12597.1"/>
    </source>
</evidence>
<evidence type="ECO:0000256" key="5">
    <source>
        <dbReference type="ARBA" id="ARBA00023187"/>
    </source>
</evidence>
<comment type="subcellular location">
    <subcellularLocation>
        <location evidence="1 7">Nucleus</location>
    </subcellularLocation>
</comment>
<comment type="function">
    <text evidence="7">Required for pre-mRNA splicing.</text>
</comment>
<accession>F0XVG8</accession>
<dbReference type="InterPro" id="IPR005037">
    <property type="entry name" value="PRP38"/>
</dbReference>
<gene>
    <name evidence="8" type="ORF">AURANDRAFT_19081</name>
</gene>
<dbReference type="Pfam" id="PF03371">
    <property type="entry name" value="PRP38"/>
    <property type="match status" value="1"/>
</dbReference>
<dbReference type="RefSeq" id="XP_009032261.1">
    <property type="nucleotide sequence ID" value="XM_009034013.1"/>
</dbReference>
<evidence type="ECO:0000313" key="9">
    <source>
        <dbReference type="Proteomes" id="UP000002729"/>
    </source>
</evidence>
<keyword evidence="6 7" id="KW-0539">Nucleus</keyword>
<dbReference type="OMA" id="CTELEWY"/>
<dbReference type="AlphaFoldDB" id="F0XVG8"/>
<reference evidence="8 9" key="1">
    <citation type="journal article" date="2011" name="Proc. Natl. Acad. Sci. U.S.A.">
        <title>Niche of harmful alga Aureococcus anophagefferens revealed through ecogenomics.</title>
        <authorList>
            <person name="Gobler C.J."/>
            <person name="Berry D.L."/>
            <person name="Dyhrman S.T."/>
            <person name="Wilhelm S.W."/>
            <person name="Salamov A."/>
            <person name="Lobanov A.V."/>
            <person name="Zhang Y."/>
            <person name="Collier J.L."/>
            <person name="Wurch L.L."/>
            <person name="Kustka A.B."/>
            <person name="Dill B.D."/>
            <person name="Shah M."/>
            <person name="VerBerkmoes N.C."/>
            <person name="Kuo A."/>
            <person name="Terry A."/>
            <person name="Pangilinan J."/>
            <person name="Lindquist E.A."/>
            <person name="Lucas S."/>
            <person name="Paulsen I.T."/>
            <person name="Hattenrath-Lehmann T.K."/>
            <person name="Talmage S.C."/>
            <person name="Walker E.A."/>
            <person name="Koch F."/>
            <person name="Burson A.M."/>
            <person name="Marcoval M.A."/>
            <person name="Tang Y.Z."/>
            <person name="Lecleir G.R."/>
            <person name="Coyne K.J."/>
            <person name="Berg G.M."/>
            <person name="Bertrand E.M."/>
            <person name="Saito M.A."/>
            <person name="Gladyshev V.N."/>
            <person name="Grigoriev I.V."/>
        </authorList>
    </citation>
    <scope>NUCLEOTIDE SEQUENCE [LARGE SCALE GENOMIC DNA]</scope>
    <source>
        <strain evidence="9">CCMP 1984</strain>
    </source>
</reference>
<proteinExistence type="inferred from homology"/>
<evidence type="ECO:0000256" key="1">
    <source>
        <dbReference type="ARBA" id="ARBA00004123"/>
    </source>
</evidence>
<dbReference type="GeneID" id="20219085"/>
<dbReference type="EMBL" id="GL833120">
    <property type="protein sequence ID" value="EGB12597.1"/>
    <property type="molecule type" value="Genomic_DNA"/>
</dbReference>
<keyword evidence="5 7" id="KW-0508">mRNA splicing</keyword>
<sequence>MVLHGNQETFNLNPLLANCILNHEYSRVLWEMGPSFDKLVAEARTKVTHVEPWQRGTSRTPSTAFCIVMRLFQLNLHEGHVRALLDQRDAPWVRCVGFLYLRYVCPPGDLWKWCEDVLLDDGAAPVEPRGDVSLSQWLRGLLTDQKYFGTILPRIPLKIER</sequence>
<dbReference type="PANTHER" id="PTHR23142">
    <property type="entry name" value="PRE-MRNA-SPLICING FACTOR 38A-RELATED"/>
    <property type="match status" value="1"/>
</dbReference>
<comment type="similarity">
    <text evidence="2 7">Belongs to the PRP38 family.</text>
</comment>
<keyword evidence="9" id="KW-1185">Reference proteome</keyword>
<dbReference type="GO" id="GO:0000398">
    <property type="term" value="P:mRNA splicing, via spliceosome"/>
    <property type="evidence" value="ECO:0007669"/>
    <property type="project" value="UniProtKB-UniRule"/>
</dbReference>
<protein>
    <recommendedName>
        <fullName evidence="7">Pre-mRNA-splicing factor 38</fullName>
    </recommendedName>
</protein>
<organism evidence="9">
    <name type="scientific">Aureococcus anophagefferens</name>
    <name type="common">Harmful bloom alga</name>
    <dbReference type="NCBI Taxonomy" id="44056"/>
    <lineage>
        <taxon>Eukaryota</taxon>
        <taxon>Sar</taxon>
        <taxon>Stramenopiles</taxon>
        <taxon>Ochrophyta</taxon>
        <taxon>Pelagophyceae</taxon>
        <taxon>Pelagomonadales</taxon>
        <taxon>Pelagomonadaceae</taxon>
        <taxon>Aureococcus</taxon>
    </lineage>
</organism>
<keyword evidence="4 7" id="KW-0747">Spliceosome</keyword>
<name>F0XVG8_AURAN</name>
<evidence type="ECO:0000256" key="3">
    <source>
        <dbReference type="ARBA" id="ARBA00022664"/>
    </source>
</evidence>